<evidence type="ECO:0000259" key="1">
    <source>
        <dbReference type="SMART" id="SM00507"/>
    </source>
</evidence>
<comment type="caution">
    <text evidence="3">The sequence shown here is derived from an EMBL/GenBank/DDBJ whole genome shotgun (WGS) entry which is preliminary data.</text>
</comment>
<dbReference type="InterPro" id="IPR003615">
    <property type="entry name" value="HNH_nuc"/>
</dbReference>
<evidence type="ECO:0000313" key="3">
    <source>
        <dbReference type="EMBL" id="KKK50354.1"/>
    </source>
</evidence>
<evidence type="ECO:0008006" key="4">
    <source>
        <dbReference type="Google" id="ProtNLM"/>
    </source>
</evidence>
<proteinExistence type="predicted"/>
<dbReference type="GO" id="GO:0003676">
    <property type="term" value="F:nucleic acid binding"/>
    <property type="evidence" value="ECO:0007669"/>
    <property type="project" value="InterPro"/>
</dbReference>
<dbReference type="AlphaFoldDB" id="A0A0F8Y8E1"/>
<dbReference type="EMBL" id="LAZR01068066">
    <property type="protein sequence ID" value="KKK50354.1"/>
    <property type="molecule type" value="Genomic_DNA"/>
</dbReference>
<gene>
    <name evidence="3" type="ORF">LCGC14_3125850</name>
</gene>
<feature type="domain" description="HNH nuclease" evidence="1">
    <location>
        <begin position="132"/>
        <end position="185"/>
    </location>
</feature>
<dbReference type="GO" id="GO:0004519">
    <property type="term" value="F:endonuclease activity"/>
    <property type="evidence" value="ECO:0007669"/>
    <property type="project" value="InterPro"/>
</dbReference>
<dbReference type="SMART" id="SM00507">
    <property type="entry name" value="HNHc"/>
    <property type="match status" value="1"/>
</dbReference>
<feature type="domain" description="TRASH" evidence="2">
    <location>
        <begin position="71"/>
        <end position="104"/>
    </location>
</feature>
<reference evidence="3" key="1">
    <citation type="journal article" date="2015" name="Nature">
        <title>Complex archaea that bridge the gap between prokaryotes and eukaryotes.</title>
        <authorList>
            <person name="Spang A."/>
            <person name="Saw J.H."/>
            <person name="Jorgensen S.L."/>
            <person name="Zaremba-Niedzwiedzka K."/>
            <person name="Martijn J."/>
            <person name="Lind A.E."/>
            <person name="van Eijk R."/>
            <person name="Schleper C."/>
            <person name="Guy L."/>
            <person name="Ettema T.J."/>
        </authorList>
    </citation>
    <scope>NUCLEOTIDE SEQUENCE</scope>
</reference>
<dbReference type="GO" id="GO:0008270">
    <property type="term" value="F:zinc ion binding"/>
    <property type="evidence" value="ECO:0007669"/>
    <property type="project" value="InterPro"/>
</dbReference>
<dbReference type="SMART" id="SM00746">
    <property type="entry name" value="TRASH"/>
    <property type="match status" value="2"/>
</dbReference>
<dbReference type="InterPro" id="IPR011017">
    <property type="entry name" value="TRASH_dom"/>
</dbReference>
<organism evidence="3">
    <name type="scientific">marine sediment metagenome</name>
    <dbReference type="NCBI Taxonomy" id="412755"/>
    <lineage>
        <taxon>unclassified sequences</taxon>
        <taxon>metagenomes</taxon>
        <taxon>ecological metagenomes</taxon>
    </lineage>
</organism>
<dbReference type="Pfam" id="PF01844">
    <property type="entry name" value="HNH"/>
    <property type="match status" value="1"/>
</dbReference>
<dbReference type="InterPro" id="IPR002711">
    <property type="entry name" value="HNH"/>
</dbReference>
<sequence length="209" mass="24803">NKVWTGKKNPRWKNKVQVHCSHCGKEKYVHPCEAIYKNYFCDKECKGKWQTANWQGKDAPQWNPDKIVVECNYCGKPKTIWPAQIKRKQHFCDVHCMGKWNSENITGELCSSWKGGITDEREKERKTPEYKEWRFMVYGRDNYTCQMCSERGVYLHAHHIRKFAEYPMLRLAVFNGITLCRKCHGEIFGHEEEYVDRFDALVKEKEAIA</sequence>
<name>A0A0F8Y8E1_9ZZZZ</name>
<feature type="domain" description="TRASH" evidence="2">
    <location>
        <begin position="20"/>
        <end position="53"/>
    </location>
</feature>
<feature type="non-terminal residue" evidence="3">
    <location>
        <position position="1"/>
    </location>
</feature>
<protein>
    <recommendedName>
        <fullName evidence="4">HNH nuclease domain-containing protein</fullName>
    </recommendedName>
</protein>
<dbReference type="Gene3D" id="1.10.30.50">
    <property type="match status" value="1"/>
</dbReference>
<accession>A0A0F8Y8E1</accession>
<evidence type="ECO:0000259" key="2">
    <source>
        <dbReference type="SMART" id="SM00746"/>
    </source>
</evidence>